<sequence length="131" mass="14360">MRRWAASTPVHLAFAFLAMGAWAWWANRAHPTPEPQQAALLQGALSACLTFYLKRVVEWIAARSVGHLALWLPPAVALAGSASVLVVLHRLAGTPALLATIAVPLLVSGSYVTLYNLTLWRTRRTRHGDER</sequence>
<accession>A0ABW2EX44</accession>
<comment type="caution">
    <text evidence="2">The sequence shown here is derived from an EMBL/GenBank/DDBJ whole genome shotgun (WGS) entry which is preliminary data.</text>
</comment>
<keyword evidence="3" id="KW-1185">Reference proteome</keyword>
<keyword evidence="1" id="KW-0812">Transmembrane</keyword>
<name>A0ABW2EX44_9GAMM</name>
<protein>
    <recommendedName>
        <fullName evidence="4">Transmembrane protein</fullName>
    </recommendedName>
</protein>
<evidence type="ECO:0000313" key="2">
    <source>
        <dbReference type="EMBL" id="MFC7089401.1"/>
    </source>
</evidence>
<gene>
    <name evidence="2" type="ORF">ACFQH5_07560</name>
</gene>
<proteinExistence type="predicted"/>
<reference evidence="3" key="1">
    <citation type="journal article" date="2019" name="Int. J. Syst. Evol. Microbiol.">
        <title>The Global Catalogue of Microorganisms (GCM) 10K type strain sequencing project: providing services to taxonomists for standard genome sequencing and annotation.</title>
        <authorList>
            <consortium name="The Broad Institute Genomics Platform"/>
            <consortium name="The Broad Institute Genome Sequencing Center for Infectious Disease"/>
            <person name="Wu L."/>
            <person name="Ma J."/>
        </authorList>
    </citation>
    <scope>NUCLEOTIDE SEQUENCE [LARGE SCALE GENOMIC DNA]</scope>
    <source>
        <strain evidence="3">CGMCC 1.13666</strain>
    </source>
</reference>
<feature type="transmembrane region" description="Helical" evidence="1">
    <location>
        <begin position="97"/>
        <end position="117"/>
    </location>
</feature>
<feature type="transmembrane region" description="Helical" evidence="1">
    <location>
        <begin position="69"/>
        <end position="91"/>
    </location>
</feature>
<feature type="transmembrane region" description="Helical" evidence="1">
    <location>
        <begin position="38"/>
        <end position="57"/>
    </location>
</feature>
<organism evidence="2 3">
    <name type="scientific">Halomonas salifodinae</name>
    <dbReference type="NCBI Taxonomy" id="438745"/>
    <lineage>
        <taxon>Bacteria</taxon>
        <taxon>Pseudomonadati</taxon>
        <taxon>Pseudomonadota</taxon>
        <taxon>Gammaproteobacteria</taxon>
        <taxon>Oceanospirillales</taxon>
        <taxon>Halomonadaceae</taxon>
        <taxon>Halomonas</taxon>
    </lineage>
</organism>
<evidence type="ECO:0008006" key="4">
    <source>
        <dbReference type="Google" id="ProtNLM"/>
    </source>
</evidence>
<dbReference type="RefSeq" id="WP_346060784.1">
    <property type="nucleotide sequence ID" value="NZ_BAAADR010000002.1"/>
</dbReference>
<keyword evidence="1" id="KW-0472">Membrane</keyword>
<evidence type="ECO:0000313" key="3">
    <source>
        <dbReference type="Proteomes" id="UP001596411"/>
    </source>
</evidence>
<dbReference type="EMBL" id="JBHSZP010000014">
    <property type="protein sequence ID" value="MFC7089401.1"/>
    <property type="molecule type" value="Genomic_DNA"/>
</dbReference>
<keyword evidence="1" id="KW-1133">Transmembrane helix</keyword>
<dbReference type="Proteomes" id="UP001596411">
    <property type="component" value="Unassembled WGS sequence"/>
</dbReference>
<evidence type="ECO:0000256" key="1">
    <source>
        <dbReference type="SAM" id="Phobius"/>
    </source>
</evidence>